<reference evidence="1 2" key="1">
    <citation type="submission" date="2014-02" db="EMBL/GenBank/DDBJ databases">
        <authorList>
            <person name="Sears C."/>
            <person name="Carroll K."/>
            <person name="Sack B.R."/>
            <person name="Qadri F."/>
            <person name="Myers L.L."/>
            <person name="Chung G.-T."/>
            <person name="Escheverria P."/>
            <person name="Fraser C.M."/>
            <person name="Sadzewicz L."/>
            <person name="Shefchek K.A."/>
            <person name="Tallon L."/>
            <person name="Das S.P."/>
            <person name="Daugherty S."/>
            <person name="Mongodin E.F."/>
        </authorList>
    </citation>
    <scope>NUCLEOTIDE SEQUENCE [LARGE SCALE GENOMIC DNA]</scope>
    <source>
        <strain evidence="1 2">S36L11</strain>
    </source>
</reference>
<evidence type="ECO:0000313" key="1">
    <source>
        <dbReference type="EMBL" id="EXZ26389.1"/>
    </source>
</evidence>
<evidence type="ECO:0008006" key="3">
    <source>
        <dbReference type="Google" id="ProtNLM"/>
    </source>
</evidence>
<dbReference type="EMBL" id="JGDJ01000288">
    <property type="protein sequence ID" value="EXZ26389.1"/>
    <property type="molecule type" value="Genomic_DNA"/>
</dbReference>
<dbReference type="GeneID" id="61676403"/>
<dbReference type="PROSITE" id="PS51257">
    <property type="entry name" value="PROKAR_LIPOPROTEIN"/>
    <property type="match status" value="1"/>
</dbReference>
<name>A0A015YUF4_BACFG</name>
<proteinExistence type="predicted"/>
<dbReference type="AlphaFoldDB" id="A0A015YUF4"/>
<accession>A0A015YUF4</accession>
<comment type="caution">
    <text evidence="1">The sequence shown here is derived from an EMBL/GenBank/DDBJ whole genome shotgun (WGS) entry which is preliminary data.</text>
</comment>
<evidence type="ECO:0000313" key="2">
    <source>
        <dbReference type="Proteomes" id="UP000022082"/>
    </source>
</evidence>
<protein>
    <recommendedName>
        <fullName evidence="3">Lipoprotein</fullName>
    </recommendedName>
</protein>
<sequence>MKTLLMLCLIALITGCNSDTPQRKAEKLINRYLENNLKDPDSYECMDMGKIGIVTPMSKALVETVKRATDGEFPTDSINSKLEQIKAMFENKGINPYDTLAWEISHRYRAKNSYGGYAITNCTYHFNKDISDIISVETK</sequence>
<organism evidence="1 2">
    <name type="scientific">Bacteroides fragilis str. S36L11</name>
    <dbReference type="NCBI Taxonomy" id="1339327"/>
    <lineage>
        <taxon>Bacteria</taxon>
        <taxon>Pseudomonadati</taxon>
        <taxon>Bacteroidota</taxon>
        <taxon>Bacteroidia</taxon>
        <taxon>Bacteroidales</taxon>
        <taxon>Bacteroidaceae</taxon>
        <taxon>Bacteroides</taxon>
    </lineage>
</organism>
<gene>
    <name evidence="1" type="ORF">M136_4526</name>
</gene>
<dbReference type="RefSeq" id="WP_008642475.1">
    <property type="nucleotide sequence ID" value="NZ_JGDJ01000288.1"/>
</dbReference>
<dbReference type="Proteomes" id="UP000022082">
    <property type="component" value="Unassembled WGS sequence"/>
</dbReference>
<dbReference type="PATRIC" id="fig|1339327.3.peg.5011"/>